<name>A0A0G8AZ76_9SYNE</name>
<reference evidence="11 12" key="2">
    <citation type="submission" date="2015-05" db="EMBL/GenBank/DDBJ databases">
        <title>Lifestyle Evolution in Cyanobacterial Symbionts of Sponges.</title>
        <authorList>
            <person name="Burgsdorf I."/>
            <person name="Slaby B.M."/>
            <person name="Handley K.M."/>
            <person name="Haber M."/>
            <person name="Blom J."/>
            <person name="Marshall C.W."/>
            <person name="Gilbert J.A."/>
            <person name="Hentschel U."/>
            <person name="Steindler L."/>
        </authorList>
    </citation>
    <scope>NUCLEOTIDE SEQUENCE [LARGE SCALE GENOMIC DNA]</scope>
    <source>
        <strain evidence="11">15L</strain>
    </source>
</reference>
<comment type="similarity">
    <text evidence="9">Belongs to the NAD synthetase family.</text>
</comment>
<dbReference type="PANTHER" id="PTHR23090:SF9">
    <property type="entry name" value="GLUTAMINE-DEPENDENT NAD(+) SYNTHETASE"/>
    <property type="match status" value="1"/>
</dbReference>
<feature type="domain" description="CN hydrolase" evidence="10">
    <location>
        <begin position="5"/>
        <end position="264"/>
    </location>
</feature>
<feature type="active site" description="Nucleophile; for glutaminase activity" evidence="7">
    <location>
        <position position="157"/>
    </location>
</feature>
<dbReference type="GO" id="GO:0008795">
    <property type="term" value="F:NAD+ synthase activity"/>
    <property type="evidence" value="ECO:0007669"/>
    <property type="project" value="UniProtKB-UniRule"/>
</dbReference>
<dbReference type="SUPFAM" id="SSF52402">
    <property type="entry name" value="Adenine nucleotide alpha hydrolases-like"/>
    <property type="match status" value="1"/>
</dbReference>
<dbReference type="EC" id="6.3.5.1" evidence="7 8"/>
<evidence type="ECO:0000256" key="1">
    <source>
        <dbReference type="ARBA" id="ARBA00005188"/>
    </source>
</evidence>
<organism evidence="11 12">
    <name type="scientific">Candidatus Synechococcus spongiarum 15L</name>
    <dbReference type="NCBI Taxonomy" id="1608419"/>
    <lineage>
        <taxon>Bacteria</taxon>
        <taxon>Bacillati</taxon>
        <taxon>Cyanobacteriota</taxon>
        <taxon>Cyanophyceae</taxon>
        <taxon>Synechococcales</taxon>
        <taxon>Synechococcaceae</taxon>
        <taxon>Synechococcus</taxon>
    </lineage>
</organism>
<dbReference type="SUPFAM" id="SSF56317">
    <property type="entry name" value="Carbon-nitrogen hydrolase"/>
    <property type="match status" value="1"/>
</dbReference>
<protein>
    <recommendedName>
        <fullName evidence="7 8">Glutamine-dependent NAD(+) synthetase</fullName>
        <ecNumber evidence="7 8">6.3.5.1</ecNumber>
    </recommendedName>
    <alternativeName>
        <fullName evidence="7 8">NAD(+) synthase [glutamine-hydrolyzing]</fullName>
    </alternativeName>
</protein>
<dbReference type="STRING" id="431041.FLM9_1034"/>
<keyword evidence="4 7" id="KW-0547">Nucleotide-binding</keyword>
<evidence type="ECO:0000256" key="2">
    <source>
        <dbReference type="ARBA" id="ARBA00007145"/>
    </source>
</evidence>
<dbReference type="Gene3D" id="3.60.110.10">
    <property type="entry name" value="Carbon-nitrogen hydrolase"/>
    <property type="match status" value="1"/>
</dbReference>
<comment type="caution">
    <text evidence="11">The sequence shown here is derived from an EMBL/GenBank/DDBJ whole genome shotgun (WGS) entry which is preliminary data.</text>
</comment>
<dbReference type="AlphaFoldDB" id="A0A0G8AZ76"/>
<comment type="caution">
    <text evidence="7">Lacks conserved residue(s) required for the propagation of feature annotation.</text>
</comment>
<comment type="function">
    <text evidence="7">Catalyzes the ATP-dependent amidation of deamido-NAD to form NAD. Uses L-glutamine as a nitrogen source.</text>
</comment>
<gene>
    <name evidence="7" type="primary">nadE</name>
    <name evidence="11" type="ORF">TQ37_01145</name>
</gene>
<feature type="binding site" evidence="7">
    <location>
        <position position="123"/>
    </location>
    <ligand>
        <name>L-glutamine</name>
        <dbReference type="ChEBI" id="CHEBI:58359"/>
    </ligand>
</feature>
<evidence type="ECO:0000313" key="12">
    <source>
        <dbReference type="Proteomes" id="UP000035037"/>
    </source>
</evidence>
<dbReference type="InterPro" id="IPR014445">
    <property type="entry name" value="Gln-dep_NAD_synthase"/>
</dbReference>
<feature type="binding site" evidence="7">
    <location>
        <position position="397"/>
    </location>
    <ligand>
        <name>deamido-NAD(+)</name>
        <dbReference type="ChEBI" id="CHEBI:58437"/>
        <note>ligand shared between two neighboring subunits</note>
    </ligand>
</feature>
<dbReference type="InterPro" id="IPR036526">
    <property type="entry name" value="C-N_Hydrolase_sf"/>
</dbReference>
<dbReference type="Pfam" id="PF00795">
    <property type="entry name" value="CN_hydrolase"/>
    <property type="match status" value="1"/>
</dbReference>
<feature type="binding site" evidence="7">
    <location>
        <position position="200"/>
    </location>
    <ligand>
        <name>L-glutamine</name>
        <dbReference type="ChEBI" id="CHEBI:58359"/>
    </ligand>
</feature>
<comment type="pathway">
    <text evidence="1 7 8">Cofactor biosynthesis; NAD(+) biosynthesis; NAD(+) from deamido-NAD(+) (L-Gln route): step 1/1.</text>
</comment>
<comment type="catalytic activity">
    <reaction evidence="7 8">
        <text>deamido-NAD(+) + L-glutamine + ATP + H2O = L-glutamate + AMP + diphosphate + NAD(+) + H(+)</text>
        <dbReference type="Rhea" id="RHEA:24384"/>
        <dbReference type="ChEBI" id="CHEBI:15377"/>
        <dbReference type="ChEBI" id="CHEBI:15378"/>
        <dbReference type="ChEBI" id="CHEBI:29985"/>
        <dbReference type="ChEBI" id="CHEBI:30616"/>
        <dbReference type="ChEBI" id="CHEBI:33019"/>
        <dbReference type="ChEBI" id="CHEBI:57540"/>
        <dbReference type="ChEBI" id="CHEBI:58359"/>
        <dbReference type="ChEBI" id="CHEBI:58437"/>
        <dbReference type="ChEBI" id="CHEBI:456215"/>
        <dbReference type="EC" id="6.3.5.1"/>
    </reaction>
</comment>
<dbReference type="InterPro" id="IPR022310">
    <property type="entry name" value="NAD/GMP_synthase"/>
</dbReference>
<evidence type="ECO:0000256" key="7">
    <source>
        <dbReference type="HAMAP-Rule" id="MF_02090"/>
    </source>
</evidence>
<feature type="active site" description="For glutaminase activity" evidence="7">
    <location>
        <position position="117"/>
    </location>
</feature>
<dbReference type="Pfam" id="PF02540">
    <property type="entry name" value="NAD_synthase"/>
    <property type="match status" value="1"/>
</dbReference>
<feature type="active site" description="Proton acceptor; for glutaminase activity" evidence="7">
    <location>
        <position position="45"/>
    </location>
</feature>
<comment type="similarity">
    <text evidence="2 7 8">In the C-terminal section; belongs to the NAD synthetase family.</text>
</comment>
<evidence type="ECO:0000256" key="5">
    <source>
        <dbReference type="ARBA" id="ARBA00022840"/>
    </source>
</evidence>
<evidence type="ECO:0000256" key="3">
    <source>
        <dbReference type="ARBA" id="ARBA00022598"/>
    </source>
</evidence>
<dbReference type="NCBIfam" id="TIGR00552">
    <property type="entry name" value="nadE"/>
    <property type="match status" value="1"/>
</dbReference>
<feature type="binding site" evidence="7">
    <location>
        <position position="194"/>
    </location>
    <ligand>
        <name>L-glutamine</name>
        <dbReference type="ChEBI" id="CHEBI:58359"/>
    </ligand>
</feature>
<accession>A0A0G8AZ76</accession>
<dbReference type="UniPathway" id="UPA00253">
    <property type="reaction ID" value="UER00334"/>
</dbReference>
<dbReference type="InterPro" id="IPR003010">
    <property type="entry name" value="C-N_Hydrolase"/>
</dbReference>
<reference evidence="11 12" key="1">
    <citation type="submission" date="2015-02" db="EMBL/GenBank/DDBJ databases">
        <authorList>
            <person name="Slaby B."/>
            <person name="Hentschel U."/>
        </authorList>
    </citation>
    <scope>NUCLEOTIDE SEQUENCE [LARGE SCALE GENOMIC DNA]</scope>
    <source>
        <strain evidence="11">15L</strain>
    </source>
</reference>
<sequence>MTLNLCIGLAQLNPVVGDLEGNSRQVLAAARQAATAGVQVLVAPELVLWGYPPRDLLLLPRLLRQQQQALDALAPALPDNIRVLMGVVTPLADGRDCPLYNSAALVGNGCWRMVAAKRLLPSYDVFDERRYFRAGRRPGLVEIPLAGQHLRLAVTICEDLWADPRHPRQPTYDCDPVAELIPLAPDVMVNLSASPFAVGKQALRRELAAAAAARLGCPVVYVNQVGGNDELVFDGNSFVVDPQGAVALQLPSTRPATRWVHLELPDGRLPRGRMAQPAGSPMVVTSPQEELWKVLVLGLGDYARKCGFRSAVLGLSGGVDSALVACVAAAALGSRRLRGLLMPSSFSSPGSVADARALAQLLGMATTTVPILPLMEAFAQALVPALGKDPDGVTAENLQSRIRGTLLMAMANQEGRLLLSTGNKSELAVGYCTLYGDMNGGLAVIGDLYKTDVYRLCRWLNSPMARQQRRAAGLPTRGPLIPEDILNKPPSAELHPNQKDSDILPDYDVLDPILKQLVEQHHTPDQLIATGEDPALVQHIWSLLRRAEFKRRQAPPALKVSGRAFGMGWRMPIATC</sequence>
<dbReference type="GO" id="GO:0005737">
    <property type="term" value="C:cytoplasm"/>
    <property type="evidence" value="ECO:0007669"/>
    <property type="project" value="InterPro"/>
</dbReference>
<keyword evidence="3 7" id="KW-0436">Ligase</keyword>
<dbReference type="Proteomes" id="UP000035037">
    <property type="component" value="Unassembled WGS sequence"/>
</dbReference>
<evidence type="ECO:0000256" key="4">
    <source>
        <dbReference type="ARBA" id="ARBA00022741"/>
    </source>
</evidence>
<dbReference type="CDD" id="cd07570">
    <property type="entry name" value="GAT_Gln-NAD-synth"/>
    <property type="match status" value="1"/>
</dbReference>
<dbReference type="GO" id="GO:0005524">
    <property type="term" value="F:ATP binding"/>
    <property type="evidence" value="ECO:0007669"/>
    <property type="project" value="UniProtKB-UniRule"/>
</dbReference>
<keyword evidence="6 7" id="KW-0520">NAD</keyword>
<dbReference type="PATRIC" id="fig|1608419.3.peg.1128"/>
<dbReference type="InterPro" id="IPR014729">
    <property type="entry name" value="Rossmann-like_a/b/a_fold"/>
</dbReference>
<proteinExistence type="inferred from homology"/>
<dbReference type="PROSITE" id="PS50263">
    <property type="entry name" value="CN_HYDROLASE"/>
    <property type="match status" value="1"/>
</dbReference>
<dbReference type="HAMAP" id="MF_02090">
    <property type="entry name" value="NadE_glutamine_dep"/>
    <property type="match status" value="1"/>
</dbReference>
<dbReference type="EMBL" id="JYFQ01000020">
    <property type="protein sequence ID" value="KKZ14471.1"/>
    <property type="molecule type" value="Genomic_DNA"/>
</dbReference>
<dbReference type="PIRSF" id="PIRSF006630">
    <property type="entry name" value="NADS_GAT"/>
    <property type="match status" value="1"/>
</dbReference>
<dbReference type="InterPro" id="IPR003694">
    <property type="entry name" value="NAD_synthase"/>
</dbReference>
<dbReference type="PANTHER" id="PTHR23090">
    <property type="entry name" value="NH 3 /GLUTAMINE-DEPENDENT NAD + SYNTHETASE"/>
    <property type="match status" value="1"/>
</dbReference>
<evidence type="ECO:0000256" key="8">
    <source>
        <dbReference type="PIRNR" id="PIRNR006630"/>
    </source>
</evidence>
<dbReference type="CDD" id="cd00553">
    <property type="entry name" value="NAD_synthase"/>
    <property type="match status" value="1"/>
</dbReference>
<feature type="binding site" evidence="7">
    <location>
        <position position="421"/>
    </location>
    <ligand>
        <name>ATP</name>
        <dbReference type="ChEBI" id="CHEBI:30616"/>
    </ligand>
</feature>
<dbReference type="NCBIfam" id="NF010588">
    <property type="entry name" value="PRK13981.1"/>
    <property type="match status" value="1"/>
</dbReference>
<dbReference type="FunFam" id="3.40.50.620:FF:000106">
    <property type="entry name" value="Glutamine-dependent NAD(+) synthetase"/>
    <property type="match status" value="1"/>
</dbReference>
<dbReference type="GO" id="GO:0003952">
    <property type="term" value="F:NAD+ synthase (glutamine-hydrolyzing) activity"/>
    <property type="evidence" value="ECO:0007669"/>
    <property type="project" value="UniProtKB-UniRule"/>
</dbReference>
<feature type="binding site" evidence="7">
    <location>
        <begin position="314"/>
        <end position="321"/>
    </location>
    <ligand>
        <name>ATP</name>
        <dbReference type="ChEBI" id="CHEBI:30616"/>
    </ligand>
</feature>
<keyword evidence="5 7" id="KW-0067">ATP-binding</keyword>
<dbReference type="GO" id="GO:0004359">
    <property type="term" value="F:glutaminase activity"/>
    <property type="evidence" value="ECO:0007669"/>
    <property type="project" value="InterPro"/>
</dbReference>
<feature type="binding site" evidence="7">
    <location>
        <position position="426"/>
    </location>
    <ligand>
        <name>deamido-NAD(+)</name>
        <dbReference type="ChEBI" id="CHEBI:58437"/>
        <note>ligand shared between two neighboring subunits</note>
    </ligand>
</feature>
<evidence type="ECO:0000256" key="6">
    <source>
        <dbReference type="ARBA" id="ARBA00023027"/>
    </source>
</evidence>
<evidence type="ECO:0000313" key="11">
    <source>
        <dbReference type="EMBL" id="KKZ14471.1"/>
    </source>
</evidence>
<dbReference type="GO" id="GO:0009435">
    <property type="term" value="P:NAD+ biosynthetic process"/>
    <property type="evidence" value="ECO:0007669"/>
    <property type="project" value="UniProtKB-UniRule"/>
</dbReference>
<evidence type="ECO:0000256" key="9">
    <source>
        <dbReference type="RuleBase" id="RU003811"/>
    </source>
</evidence>
<feature type="binding site" evidence="7">
    <location>
        <position position="550"/>
    </location>
    <ligand>
        <name>deamido-NAD(+)</name>
        <dbReference type="ChEBI" id="CHEBI:58437"/>
        <note>ligand shared between two neighboring subunits</note>
    </ligand>
</feature>
<dbReference type="Gene3D" id="3.40.50.620">
    <property type="entry name" value="HUPs"/>
    <property type="match status" value="1"/>
</dbReference>
<evidence type="ECO:0000259" key="10">
    <source>
        <dbReference type="PROSITE" id="PS50263"/>
    </source>
</evidence>